<organism evidence="2 3">
    <name type="scientific">Calorimonas adulescens</name>
    <dbReference type="NCBI Taxonomy" id="2606906"/>
    <lineage>
        <taxon>Bacteria</taxon>
        <taxon>Bacillati</taxon>
        <taxon>Bacillota</taxon>
        <taxon>Clostridia</taxon>
        <taxon>Thermoanaerobacterales</taxon>
        <taxon>Thermoanaerobacteraceae</taxon>
        <taxon>Calorimonas</taxon>
    </lineage>
</organism>
<gene>
    <name evidence="2" type="ORF">FWJ32_05815</name>
</gene>
<keyword evidence="3" id="KW-1185">Reference proteome</keyword>
<evidence type="ECO:0000313" key="2">
    <source>
        <dbReference type="EMBL" id="TZE82268.1"/>
    </source>
</evidence>
<accession>A0A5D8QG94</accession>
<dbReference type="AlphaFoldDB" id="A0A5D8QG94"/>
<dbReference type="EMBL" id="VTPS01000007">
    <property type="protein sequence ID" value="TZE82268.1"/>
    <property type="molecule type" value="Genomic_DNA"/>
</dbReference>
<evidence type="ECO:0000313" key="3">
    <source>
        <dbReference type="Proteomes" id="UP000322976"/>
    </source>
</evidence>
<dbReference type="Pfam" id="PF11823">
    <property type="entry name" value="Se_S_carrier"/>
    <property type="match status" value="1"/>
</dbReference>
<dbReference type="RefSeq" id="WP_149545029.1">
    <property type="nucleotide sequence ID" value="NZ_VTPS01000007.1"/>
</dbReference>
<reference evidence="2 3" key="1">
    <citation type="submission" date="2019-08" db="EMBL/GenBank/DDBJ databases">
        <title>Calorimonas adulescens gen. nov., sp. nov., an anaerobic thermophilic bacterium from Sakhalin hot spring.</title>
        <authorList>
            <person name="Khomyakova M.A."/>
            <person name="Merkel A.Y."/>
            <person name="Novikov A."/>
            <person name="Bonch-Osmolovskaya E.A."/>
            <person name="Slobodkin A.I."/>
        </authorList>
    </citation>
    <scope>NUCLEOTIDE SEQUENCE [LARGE SCALE GENOMIC DNA]</scope>
    <source>
        <strain evidence="2 3">A05MB</strain>
    </source>
</reference>
<name>A0A5D8QG94_9THEO</name>
<dbReference type="Proteomes" id="UP000322976">
    <property type="component" value="Unassembled WGS sequence"/>
</dbReference>
<proteinExistence type="predicted"/>
<dbReference type="InterPro" id="IPR021778">
    <property type="entry name" value="Se/S_carrier-like"/>
</dbReference>
<feature type="domain" description="Putative Se/S carrier protein-like" evidence="1">
    <location>
        <begin position="2"/>
        <end position="69"/>
    </location>
</feature>
<comment type="caution">
    <text evidence="2">The sequence shown here is derived from an EMBL/GenBank/DDBJ whole genome shotgun (WGS) entry which is preliminary data.</text>
</comment>
<sequence length="83" mass="9711">MYLVIVYSPQQAQLLQTRAQTSGCSLIRTPTPRGIVQTCAYSYYFDETCFETVKKMLKLYNIKIHGIYKKVEMFGKDSYQRIL</sequence>
<evidence type="ECO:0000259" key="1">
    <source>
        <dbReference type="Pfam" id="PF11823"/>
    </source>
</evidence>
<protein>
    <submittedName>
        <fullName evidence="2">DUF3343 domain-containing protein</fullName>
    </submittedName>
</protein>